<proteinExistence type="predicted"/>
<sequence length="93" mass="9597">MTTKITLPCEPETQAAAGERADRAVLYGAVLAAQRPNVRLKPAIAAPALALVPAVRAFLSGDEEALAAAALAYARACGAEDFLLAKRAAQHAK</sequence>
<keyword evidence="2" id="KW-1185">Reference proteome</keyword>
<reference evidence="1 2" key="1">
    <citation type="submission" date="2015-09" db="EMBL/GenBank/DDBJ databases">
        <title>Draft genome sequence of Kouleothrix aurantiaca JCM 19913.</title>
        <authorList>
            <person name="Hemp J."/>
        </authorList>
    </citation>
    <scope>NUCLEOTIDE SEQUENCE [LARGE SCALE GENOMIC DNA]</scope>
    <source>
        <strain evidence="1 2">COM-B</strain>
    </source>
</reference>
<comment type="caution">
    <text evidence="1">The sequence shown here is derived from an EMBL/GenBank/DDBJ whole genome shotgun (WGS) entry which is preliminary data.</text>
</comment>
<dbReference type="AlphaFoldDB" id="A0A0P9DY03"/>
<protein>
    <submittedName>
        <fullName evidence="1">Uncharacterized protein</fullName>
    </submittedName>
</protein>
<organism evidence="1 2">
    <name type="scientific">Kouleothrix aurantiaca</name>
    <dbReference type="NCBI Taxonomy" id="186479"/>
    <lineage>
        <taxon>Bacteria</taxon>
        <taxon>Bacillati</taxon>
        <taxon>Chloroflexota</taxon>
        <taxon>Chloroflexia</taxon>
        <taxon>Chloroflexales</taxon>
        <taxon>Roseiflexineae</taxon>
        <taxon>Roseiflexaceae</taxon>
        <taxon>Kouleothrix</taxon>
    </lineage>
</organism>
<gene>
    <name evidence="1" type="ORF">SE17_01530</name>
</gene>
<evidence type="ECO:0000313" key="1">
    <source>
        <dbReference type="EMBL" id="KPV54804.1"/>
    </source>
</evidence>
<evidence type="ECO:0000313" key="2">
    <source>
        <dbReference type="Proteomes" id="UP000050509"/>
    </source>
</evidence>
<dbReference type="Proteomes" id="UP000050509">
    <property type="component" value="Unassembled WGS sequence"/>
</dbReference>
<dbReference type="EMBL" id="LJCR01000015">
    <property type="protein sequence ID" value="KPV54804.1"/>
    <property type="molecule type" value="Genomic_DNA"/>
</dbReference>
<accession>A0A0P9DY03</accession>
<name>A0A0P9DY03_9CHLR</name>